<feature type="domain" description="PhoD-like phosphatase" evidence="1">
    <location>
        <begin position="410"/>
        <end position="554"/>
    </location>
</feature>
<name>A0A261Y641_9FUNG</name>
<proteinExistence type="predicted"/>
<organism evidence="2 3">
    <name type="scientific">Bifiguratus adelaidae</name>
    <dbReference type="NCBI Taxonomy" id="1938954"/>
    <lineage>
        <taxon>Eukaryota</taxon>
        <taxon>Fungi</taxon>
        <taxon>Fungi incertae sedis</taxon>
        <taxon>Mucoromycota</taxon>
        <taxon>Mucoromycotina</taxon>
        <taxon>Endogonomycetes</taxon>
        <taxon>Endogonales</taxon>
        <taxon>Endogonales incertae sedis</taxon>
        <taxon>Bifiguratus</taxon>
    </lineage>
</organism>
<dbReference type="AlphaFoldDB" id="A0A261Y641"/>
<dbReference type="PANTHER" id="PTHR46689:SF1">
    <property type="entry name" value="PHOD-LIKE PHOSPHATASE DOMAIN-CONTAINING PROTEIN"/>
    <property type="match status" value="1"/>
</dbReference>
<evidence type="ECO:0000259" key="1">
    <source>
        <dbReference type="Pfam" id="PF19050"/>
    </source>
</evidence>
<dbReference type="InterPro" id="IPR018946">
    <property type="entry name" value="PhoD-like_MPP"/>
</dbReference>
<dbReference type="PANTHER" id="PTHR46689">
    <property type="entry name" value="MEMBRANE PROTEIN, PUTATIVE-RELATED"/>
    <property type="match status" value="1"/>
</dbReference>
<dbReference type="Pfam" id="PF19050">
    <property type="entry name" value="PhoD_2"/>
    <property type="match status" value="2"/>
</dbReference>
<dbReference type="CDD" id="cd07389">
    <property type="entry name" value="MPP_PhoD"/>
    <property type="match status" value="1"/>
</dbReference>
<dbReference type="InterPro" id="IPR038607">
    <property type="entry name" value="PhoD-like_sf"/>
</dbReference>
<gene>
    <name evidence="2" type="ORF">BZG36_01086</name>
</gene>
<dbReference type="OrthoDB" id="9999821at2759"/>
<dbReference type="InterPro" id="IPR043904">
    <property type="entry name" value="PhoD_2-like"/>
</dbReference>
<dbReference type="EMBL" id="MVBO01000007">
    <property type="protein sequence ID" value="OZJ06069.1"/>
    <property type="molecule type" value="Genomic_DNA"/>
</dbReference>
<evidence type="ECO:0000313" key="3">
    <source>
        <dbReference type="Proteomes" id="UP000242875"/>
    </source>
</evidence>
<protein>
    <recommendedName>
        <fullName evidence="1">PhoD-like phosphatase domain-containing protein</fullName>
    </recommendedName>
</protein>
<dbReference type="Gene3D" id="3.60.21.70">
    <property type="entry name" value="PhoD-like phosphatase"/>
    <property type="match status" value="1"/>
</dbReference>
<feature type="domain" description="PhoD-like phosphatase" evidence="1">
    <location>
        <begin position="129"/>
        <end position="341"/>
    </location>
</feature>
<evidence type="ECO:0000313" key="2">
    <source>
        <dbReference type="EMBL" id="OZJ06069.1"/>
    </source>
</evidence>
<keyword evidence="3" id="KW-1185">Reference proteome</keyword>
<sequence length="567" mass="64671">MTTAQEDSEASFSPIQLDGIVGESQSSNGSVSSSDIRSTIICGPLLRFLTIDTHKGIWHGSILLVMGSTHSPPTITLYHPISGEIATSVERLHTFRNQFKFWRFSVDVPVYDKEARVNYIISTYPNMPHTFVVPGTWQHMRIAYFSCNGFSEESPPKVYVEHQDNLWTDLLDQHAHQPFHVMLGGGDQLYNDQILNLPIIRRHWLDGKTVRERQRTPMTPEVHDALETYYFQHYIETFGSGDFAEAMKNIGYIYTWDDHDIVDGWGSYPDALHNSPIMRGLFHLAQRFYLLFQHHTTLHHFPTHQHFFSSGTGVSAISQLGHSVTFLTLDTRSERNKYHICSRTWSFASYPTPDHHARHTDHLPSLAVPQWRDGYAKPEGDFPALELLQIGEIFRNATDYTDNNTVNIHFEEVNDHWTAKSHEKERTAFVEMLQKLALQRSIRITFVAGDVHCCGFGRFFSKTPKEAVRDPLYMVQIISSGIVNHPPQASVMNLLQRNAQQMGTKSFNAYTMEEMISAFGQAEGGCEVEESVRDSKLLGRRNWCAMQVEKETLVSGGPRRFGSASRC</sequence>
<reference evidence="2 3" key="1">
    <citation type="journal article" date="2017" name="Mycologia">
        <title>Bifiguratus adelaidae, gen. et sp. nov., a new member of Mucoromycotina in endophytic and soil-dwelling habitats.</title>
        <authorList>
            <person name="Torres-Cruz T.J."/>
            <person name="Billingsley Tobias T.L."/>
            <person name="Almatruk M."/>
            <person name="Hesse C."/>
            <person name="Kuske C.R."/>
            <person name="Desiro A."/>
            <person name="Benucci G.M."/>
            <person name="Bonito G."/>
            <person name="Stajich J.E."/>
            <person name="Dunlap C."/>
            <person name="Arnold A.E."/>
            <person name="Porras-Alfaro A."/>
        </authorList>
    </citation>
    <scope>NUCLEOTIDE SEQUENCE [LARGE SCALE GENOMIC DNA]</scope>
    <source>
        <strain evidence="2 3">AZ0501</strain>
    </source>
</reference>
<dbReference type="Proteomes" id="UP000242875">
    <property type="component" value="Unassembled WGS sequence"/>
</dbReference>
<accession>A0A261Y641</accession>
<comment type="caution">
    <text evidence="2">The sequence shown here is derived from an EMBL/GenBank/DDBJ whole genome shotgun (WGS) entry which is preliminary data.</text>
</comment>
<dbReference type="GO" id="GO:0016020">
    <property type="term" value="C:membrane"/>
    <property type="evidence" value="ECO:0007669"/>
    <property type="project" value="TreeGrafter"/>
</dbReference>